<sequence length="138" mass="14887">MTSSLYRVPFVFVLHRAFVPASGAISKSDSRYAELATLVDVEKDLARKHGMIHGSSIDSTGLFLAVKKIAFEDETFRSDVEKLDRLLDLRLELTTGAPRSSVSVHSLPSSIALLTTAAALTTFLTLSPLPLADLGLSL</sequence>
<dbReference type="Proteomes" id="UP001175228">
    <property type="component" value="Unassembled WGS sequence"/>
</dbReference>
<dbReference type="EMBL" id="JAUEPU010000137">
    <property type="protein sequence ID" value="KAK0476242.1"/>
    <property type="molecule type" value="Genomic_DNA"/>
</dbReference>
<proteinExistence type="predicted"/>
<evidence type="ECO:0000313" key="1">
    <source>
        <dbReference type="EMBL" id="KAK0476242.1"/>
    </source>
</evidence>
<gene>
    <name evidence="1" type="ORF">EDD18DRAFT_1366650</name>
</gene>
<dbReference type="AlphaFoldDB" id="A0AA39P2A0"/>
<reference evidence="1" key="1">
    <citation type="submission" date="2023-06" db="EMBL/GenBank/DDBJ databases">
        <authorList>
            <consortium name="Lawrence Berkeley National Laboratory"/>
            <person name="Ahrendt S."/>
            <person name="Sahu N."/>
            <person name="Indic B."/>
            <person name="Wong-Bajracharya J."/>
            <person name="Merenyi Z."/>
            <person name="Ke H.-M."/>
            <person name="Monk M."/>
            <person name="Kocsube S."/>
            <person name="Drula E."/>
            <person name="Lipzen A."/>
            <person name="Balint B."/>
            <person name="Henrissat B."/>
            <person name="Andreopoulos B."/>
            <person name="Martin F.M."/>
            <person name="Harder C.B."/>
            <person name="Rigling D."/>
            <person name="Ford K.L."/>
            <person name="Foster G.D."/>
            <person name="Pangilinan J."/>
            <person name="Papanicolaou A."/>
            <person name="Barry K."/>
            <person name="LaButti K."/>
            <person name="Viragh M."/>
            <person name="Koriabine M."/>
            <person name="Yan M."/>
            <person name="Riley R."/>
            <person name="Champramary S."/>
            <person name="Plett K.L."/>
            <person name="Tsai I.J."/>
            <person name="Slot J."/>
            <person name="Sipos G."/>
            <person name="Plett J."/>
            <person name="Nagy L.G."/>
            <person name="Grigoriev I.V."/>
        </authorList>
    </citation>
    <scope>NUCLEOTIDE SEQUENCE</scope>
    <source>
        <strain evidence="1">HWK02</strain>
    </source>
</reference>
<protein>
    <submittedName>
        <fullName evidence="1">Uncharacterized protein</fullName>
    </submittedName>
</protein>
<name>A0AA39P2A0_9AGAR</name>
<evidence type="ECO:0000313" key="2">
    <source>
        <dbReference type="Proteomes" id="UP001175228"/>
    </source>
</evidence>
<comment type="caution">
    <text evidence="1">The sequence shown here is derived from an EMBL/GenBank/DDBJ whole genome shotgun (WGS) entry which is preliminary data.</text>
</comment>
<accession>A0AA39P2A0</accession>
<keyword evidence="2" id="KW-1185">Reference proteome</keyword>
<organism evidence="1 2">
    <name type="scientific">Armillaria luteobubalina</name>
    <dbReference type="NCBI Taxonomy" id="153913"/>
    <lineage>
        <taxon>Eukaryota</taxon>
        <taxon>Fungi</taxon>
        <taxon>Dikarya</taxon>
        <taxon>Basidiomycota</taxon>
        <taxon>Agaricomycotina</taxon>
        <taxon>Agaricomycetes</taxon>
        <taxon>Agaricomycetidae</taxon>
        <taxon>Agaricales</taxon>
        <taxon>Marasmiineae</taxon>
        <taxon>Physalacriaceae</taxon>
        <taxon>Armillaria</taxon>
    </lineage>
</organism>